<dbReference type="Proteomes" id="UP001151582">
    <property type="component" value="Unassembled WGS sequence"/>
</dbReference>
<dbReference type="EC" id="2.3.3.9" evidence="2 8"/>
<feature type="active site" description="Proton acceptor" evidence="7">
    <location>
        <position position="169"/>
    </location>
</feature>
<dbReference type="AlphaFoldDB" id="A0A9W8B2Z3"/>
<evidence type="ECO:0000259" key="9">
    <source>
        <dbReference type="Pfam" id="PF01274"/>
    </source>
</evidence>
<dbReference type="Pfam" id="PF01274">
    <property type="entry name" value="MS_TIM-barrel"/>
    <property type="match status" value="1"/>
</dbReference>
<dbReference type="InterPro" id="IPR011076">
    <property type="entry name" value="Malate_synth_sf"/>
</dbReference>
<evidence type="ECO:0000256" key="1">
    <source>
        <dbReference type="ARBA" id="ARBA00006394"/>
    </source>
</evidence>
<dbReference type="FunFam" id="1.20.1220.12:FF:000001">
    <property type="entry name" value="Malate synthase"/>
    <property type="match status" value="1"/>
</dbReference>
<dbReference type="OrthoDB" id="186072at2759"/>
<evidence type="ECO:0000313" key="12">
    <source>
        <dbReference type="EMBL" id="KAJ1978948.1"/>
    </source>
</evidence>
<keyword evidence="3 8" id="KW-0329">Glyoxylate bypass</keyword>
<accession>A0A9W8B2Z3</accession>
<name>A0A9W8B2Z3_9FUNG</name>
<dbReference type="NCBIfam" id="TIGR01344">
    <property type="entry name" value="malate_syn_A"/>
    <property type="match status" value="1"/>
</dbReference>
<dbReference type="InterPro" id="IPR001465">
    <property type="entry name" value="Malate_synthase_TIM"/>
</dbReference>
<evidence type="ECO:0000256" key="5">
    <source>
        <dbReference type="ARBA" id="ARBA00022679"/>
    </source>
</evidence>
<feature type="active site" description="Proton donor" evidence="7">
    <location>
        <position position="451"/>
    </location>
</feature>
<evidence type="ECO:0000256" key="8">
    <source>
        <dbReference type="RuleBase" id="RU000555"/>
    </source>
</evidence>
<dbReference type="PROSITE" id="PS00510">
    <property type="entry name" value="MALATE_SYNTHASE"/>
    <property type="match status" value="1"/>
</dbReference>
<dbReference type="InterPro" id="IPR019830">
    <property type="entry name" value="Malate_synthase_CS"/>
</dbReference>
<dbReference type="FunFam" id="3.20.20.360:FF:000001">
    <property type="entry name" value="Malate synthase"/>
    <property type="match status" value="1"/>
</dbReference>
<evidence type="ECO:0000256" key="3">
    <source>
        <dbReference type="ARBA" id="ARBA00022435"/>
    </source>
</evidence>
<organism evidence="12 13">
    <name type="scientific">Dimargaris verticillata</name>
    <dbReference type="NCBI Taxonomy" id="2761393"/>
    <lineage>
        <taxon>Eukaryota</taxon>
        <taxon>Fungi</taxon>
        <taxon>Fungi incertae sedis</taxon>
        <taxon>Zoopagomycota</taxon>
        <taxon>Kickxellomycotina</taxon>
        <taxon>Dimargaritomycetes</taxon>
        <taxon>Dimargaritales</taxon>
        <taxon>Dimargaritaceae</taxon>
        <taxon>Dimargaris</taxon>
    </lineage>
</organism>
<dbReference type="GO" id="GO:0006097">
    <property type="term" value="P:glyoxylate cycle"/>
    <property type="evidence" value="ECO:0007669"/>
    <property type="project" value="UniProtKB-KW"/>
</dbReference>
<dbReference type="InterPro" id="IPR048356">
    <property type="entry name" value="MS_N"/>
</dbReference>
<feature type="domain" description="Malate synthase N-terminal" evidence="10">
    <location>
        <begin position="10"/>
        <end position="72"/>
    </location>
</feature>
<dbReference type="EMBL" id="JANBQB010000247">
    <property type="protein sequence ID" value="KAJ1978948.1"/>
    <property type="molecule type" value="Genomic_DNA"/>
</dbReference>
<keyword evidence="12" id="KW-0012">Acyltransferase</keyword>
<evidence type="ECO:0000259" key="10">
    <source>
        <dbReference type="Pfam" id="PF20656"/>
    </source>
</evidence>
<evidence type="ECO:0000313" key="13">
    <source>
        <dbReference type="Proteomes" id="UP001151582"/>
    </source>
</evidence>
<comment type="caution">
    <text evidence="12">The sequence shown here is derived from an EMBL/GenBank/DDBJ whole genome shotgun (WGS) entry which is preliminary data.</text>
</comment>
<reference evidence="12" key="1">
    <citation type="submission" date="2022-07" db="EMBL/GenBank/DDBJ databases">
        <title>Phylogenomic reconstructions and comparative analyses of Kickxellomycotina fungi.</title>
        <authorList>
            <person name="Reynolds N.K."/>
            <person name="Stajich J.E."/>
            <person name="Barry K."/>
            <person name="Grigoriev I.V."/>
            <person name="Crous P."/>
            <person name="Smith M.E."/>
        </authorList>
    </citation>
    <scope>NUCLEOTIDE SEQUENCE</scope>
    <source>
        <strain evidence="12">RSA 567</strain>
    </source>
</reference>
<evidence type="ECO:0000256" key="2">
    <source>
        <dbReference type="ARBA" id="ARBA00012636"/>
    </source>
</evidence>
<keyword evidence="4 8" id="KW-0816">Tricarboxylic acid cycle</keyword>
<comment type="pathway">
    <text evidence="8">Carbohydrate metabolism; glyoxylate cycle; (S)-malate from isocitrate: step 2/2.</text>
</comment>
<feature type="domain" description="Malate synthase C-terminal" evidence="11">
    <location>
        <begin position="417"/>
        <end position="533"/>
    </location>
</feature>
<comment type="catalytic activity">
    <reaction evidence="6 8">
        <text>glyoxylate + acetyl-CoA + H2O = (S)-malate + CoA + H(+)</text>
        <dbReference type="Rhea" id="RHEA:18181"/>
        <dbReference type="ChEBI" id="CHEBI:15377"/>
        <dbReference type="ChEBI" id="CHEBI:15378"/>
        <dbReference type="ChEBI" id="CHEBI:15589"/>
        <dbReference type="ChEBI" id="CHEBI:36655"/>
        <dbReference type="ChEBI" id="CHEBI:57287"/>
        <dbReference type="ChEBI" id="CHEBI:57288"/>
        <dbReference type="EC" id="2.3.3.9"/>
    </reaction>
</comment>
<dbReference type="PANTHER" id="PTHR42902">
    <property type="entry name" value="MALATE SYNTHASE"/>
    <property type="match status" value="1"/>
</dbReference>
<dbReference type="InterPro" id="IPR006252">
    <property type="entry name" value="Malate_synthA"/>
</dbReference>
<evidence type="ECO:0000256" key="7">
    <source>
        <dbReference type="PIRSR" id="PIRSR001363-1"/>
    </source>
</evidence>
<keyword evidence="5 8" id="KW-0808">Transferase</keyword>
<dbReference type="Gene3D" id="1.20.1220.12">
    <property type="entry name" value="Malate synthase, domain III"/>
    <property type="match status" value="1"/>
</dbReference>
<evidence type="ECO:0000256" key="6">
    <source>
        <dbReference type="ARBA" id="ARBA00047918"/>
    </source>
</evidence>
<protein>
    <recommendedName>
        <fullName evidence="2 8">Malate synthase</fullName>
        <ecNumber evidence="2 8">2.3.3.9</ecNumber>
    </recommendedName>
</protein>
<dbReference type="Pfam" id="PF20656">
    <property type="entry name" value="MS_N"/>
    <property type="match status" value="1"/>
</dbReference>
<dbReference type="InterPro" id="IPR044856">
    <property type="entry name" value="Malate_synth_C_sf"/>
</dbReference>
<dbReference type="GO" id="GO:0005782">
    <property type="term" value="C:peroxisomal matrix"/>
    <property type="evidence" value="ECO:0007669"/>
    <property type="project" value="TreeGrafter"/>
</dbReference>
<evidence type="ECO:0000259" key="11">
    <source>
        <dbReference type="Pfam" id="PF20659"/>
    </source>
</evidence>
<dbReference type="Pfam" id="PF20659">
    <property type="entry name" value="MS_C"/>
    <property type="match status" value="1"/>
</dbReference>
<gene>
    <name evidence="12" type="primary">ACU9</name>
    <name evidence="12" type="ORF">H4R34_003019</name>
</gene>
<feature type="domain" description="Malate synthase TIM barrel" evidence="9">
    <location>
        <begin position="165"/>
        <end position="409"/>
    </location>
</feature>
<dbReference type="PANTHER" id="PTHR42902:SF1">
    <property type="entry name" value="MALATE SYNTHASE 1-RELATED"/>
    <property type="match status" value="1"/>
</dbReference>
<proteinExistence type="inferred from homology"/>
<comment type="similarity">
    <text evidence="1 8">Belongs to the malate synthase family.</text>
</comment>
<dbReference type="GO" id="GO:0004474">
    <property type="term" value="F:malate synthase activity"/>
    <property type="evidence" value="ECO:0007669"/>
    <property type="project" value="UniProtKB-EC"/>
</dbReference>
<dbReference type="Gene3D" id="3.20.20.360">
    <property type="entry name" value="Malate synthase, domain 3"/>
    <property type="match status" value="1"/>
</dbReference>
<dbReference type="PIRSF" id="PIRSF001363">
    <property type="entry name" value="Malate_synth"/>
    <property type="match status" value="1"/>
</dbReference>
<evidence type="ECO:0000256" key="4">
    <source>
        <dbReference type="ARBA" id="ARBA00022532"/>
    </source>
</evidence>
<sequence>MPRSVPTVPGVTVLGQVTPAHASILTPEALQFVAALQRAFNGTRKDLLQRRKVREEQINQGILPDFLPETAHIRVNDVWKAAPPAPGLVDRRVEITGPVDRKMVINALNCGALTFMADFEDSNSPTWANNLDGQVNLRDAVHRQIDFTAPNGKKYALRTDAPIATLIVRPRGWHMEEKHLLVDGEPCSASLFDFALYFFHNARKSVEMGFGPYFYLPKMESHLEARLWNDAFNLAQDLVGLPRGTIRATVLIETIMAAFEMDEIIYELRDHSSGLNCGRWDYIFSFIKKFRYNPRFILPDRAAVTMTVPFMDAYVRLLIKTCHRRGVHAMGGMAAQIPIRNDPEANAVAMDKVHADKLREVQAGHDGTWVAHPALVPVAKKVFDQHMPQPNQLFKRRCEVQITAVDLLNSHVDHAAVTETGIRTNLSVGLIYTEAWLRGSGCVPIHNLMEDAATAEISRSQLWQWVYHKHRTDQGQLISPEYVLRLLDEEVAKLKQLAPQQYPKLDLARKYFAAQATGQDYADFLTTLCYDDIVTVAKSHL</sequence>
<dbReference type="CDD" id="cd00727">
    <property type="entry name" value="malate_synt_A"/>
    <property type="match status" value="1"/>
</dbReference>
<dbReference type="InterPro" id="IPR046363">
    <property type="entry name" value="MS_N_TIM-barrel_dom"/>
</dbReference>
<dbReference type="GO" id="GO:0006099">
    <property type="term" value="P:tricarboxylic acid cycle"/>
    <property type="evidence" value="ECO:0007669"/>
    <property type="project" value="UniProtKB-KW"/>
</dbReference>
<dbReference type="SUPFAM" id="SSF51645">
    <property type="entry name" value="Malate synthase G"/>
    <property type="match status" value="1"/>
</dbReference>
<dbReference type="InterPro" id="IPR048355">
    <property type="entry name" value="MS_C"/>
</dbReference>
<keyword evidence="13" id="KW-1185">Reference proteome</keyword>